<organism evidence="1 2">
    <name type="scientific">Chryseobacterium urinae</name>
    <dbReference type="NCBI Taxonomy" id="3058400"/>
    <lineage>
        <taxon>Bacteria</taxon>
        <taxon>Pseudomonadati</taxon>
        <taxon>Bacteroidota</taxon>
        <taxon>Flavobacteriia</taxon>
        <taxon>Flavobacteriales</taxon>
        <taxon>Weeksellaceae</taxon>
        <taxon>Chryseobacterium group</taxon>
        <taxon>Chryseobacterium</taxon>
    </lineage>
</organism>
<comment type="caution">
    <text evidence="1">The sequence shown here is derived from an EMBL/GenBank/DDBJ whole genome shotgun (WGS) entry which is preliminary data.</text>
</comment>
<proteinExistence type="predicted"/>
<evidence type="ECO:0000313" key="2">
    <source>
        <dbReference type="Proteomes" id="UP001168128"/>
    </source>
</evidence>
<keyword evidence="2" id="KW-1185">Reference proteome</keyword>
<protein>
    <submittedName>
        <fullName evidence="1">Uncharacterized protein</fullName>
    </submittedName>
</protein>
<sequence>MKIIKRRIRNAESYLATIRNGENFHIAFTDINAQLQRVNQIGFTTSLTEGEAILPEGIGPISRFNANGKFNIRRDLEKEPFYIERVWTWTDWGGNTHSRIVSIRRLRYPRELITPPSEELLIDSYNGNKIIVSRQLTKTPENFEDIKHIMNLFLEYFGEFDLIREDYQPFVAENITRLNWKIFPQGEYPWERVRVVANERIQRQSIGNRPIIENHLEKISAFIPNFVAVGQGGFSDYVVFGFPDRNLYIFESVRSGNATYIFNNNWVDLSRLTKGEILSNNLQQERILHTPTWEQRINQVLG</sequence>
<dbReference type="Proteomes" id="UP001168128">
    <property type="component" value="Unassembled WGS sequence"/>
</dbReference>
<accession>A0ABT8U9Z4</accession>
<reference evidence="1" key="1">
    <citation type="submission" date="2023-07" db="EMBL/GenBank/DDBJ databases">
        <title>AMR profile of multidrug- resistance Chryseobacterium gambrini related strain.</title>
        <authorList>
            <person name="Kirdat K."/>
            <person name="Bhatt A."/>
            <person name="Kuyare S."/>
            <person name="Yadav A."/>
        </authorList>
    </citation>
    <scope>NUCLEOTIDE SEQUENCE</scope>
    <source>
        <strain evidence="1">APV-1</strain>
    </source>
</reference>
<dbReference type="RefSeq" id="WP_302717306.1">
    <property type="nucleotide sequence ID" value="NZ_JAULSJ010000029.1"/>
</dbReference>
<evidence type="ECO:0000313" key="1">
    <source>
        <dbReference type="EMBL" id="MDO3426458.1"/>
    </source>
</evidence>
<name>A0ABT8U9Z4_9FLAO</name>
<gene>
    <name evidence="1" type="ORF">QWT87_16375</name>
</gene>
<dbReference type="EMBL" id="JAULSJ010000029">
    <property type="protein sequence ID" value="MDO3426458.1"/>
    <property type="molecule type" value="Genomic_DNA"/>
</dbReference>